<dbReference type="InterPro" id="IPR036188">
    <property type="entry name" value="FAD/NAD-bd_sf"/>
</dbReference>
<evidence type="ECO:0000259" key="3">
    <source>
        <dbReference type="PROSITE" id="PS50934"/>
    </source>
</evidence>
<dbReference type="SUPFAM" id="SSF54373">
    <property type="entry name" value="FAD-linked reductases, C-terminal domain"/>
    <property type="match status" value="1"/>
</dbReference>
<evidence type="ECO:0000256" key="1">
    <source>
        <dbReference type="ARBA" id="ARBA00005995"/>
    </source>
</evidence>
<protein>
    <submittedName>
        <fullName evidence="4">G9614 protein</fullName>
    </submittedName>
</protein>
<dbReference type="Gene3D" id="3.90.660.10">
    <property type="match status" value="1"/>
</dbReference>
<dbReference type="PROSITE" id="PS50934">
    <property type="entry name" value="SWIRM"/>
    <property type="match status" value="1"/>
</dbReference>
<evidence type="ECO:0000313" key="5">
    <source>
        <dbReference type="Proteomes" id="UP001497392"/>
    </source>
</evidence>
<evidence type="ECO:0000313" key="4">
    <source>
        <dbReference type="EMBL" id="CAL5226761.1"/>
    </source>
</evidence>
<accession>A0ABP1G365</accession>
<evidence type="ECO:0000256" key="2">
    <source>
        <dbReference type="SAM" id="MobiDB-lite"/>
    </source>
</evidence>
<dbReference type="SUPFAM" id="SSF46689">
    <property type="entry name" value="Homeodomain-like"/>
    <property type="match status" value="1"/>
</dbReference>
<name>A0ABP1G365_9CHLO</name>
<dbReference type="InterPro" id="IPR009057">
    <property type="entry name" value="Homeodomain-like_sf"/>
</dbReference>
<dbReference type="EMBL" id="CAXHTA020000016">
    <property type="protein sequence ID" value="CAL5226761.1"/>
    <property type="molecule type" value="Genomic_DNA"/>
</dbReference>
<sequence length="1104" mass="119094">METKGGDGPLLDSPAGRAKRSRPPGFYNEARRDAELEERMLQSEAERRGKRKRRAVSYDHAYLTQDWDDDDFEEDLAAYQQRQAKRGQPTPGVSLYEALAREGRDQPSQQLDLETAWANGFMPGLSEEEEGLLPPGSQERLYTEIRNRLLTLWREDVSRSLSAEQAELAVPQEMRQYARAAWTFLNNAGYINFGVAPAIAKEALETPQTRGSVIVIGAGMAGLAAARKLRSFGFKVVILEGRGRPGGRVYTKQLQGQGHAAVGDLGGSIITGIDGNPLAVLAAQLNIPLHEINTAGVPLYLEDGRVPDPAIDKKVEKLSNELLDSCDQFRESMGEVTDNVSLAVALETLWSERIENSSSGIDVEDSAKEDSAHGGSRLERRVLDWHFANLEFANAAPLRSLSLRTWDQDDPHEMQGAHCFLPGGNIRLVAGLAAGLPIVYNSVVQSIEYSEDRVRVSTASKSFEGDAVLVTVPLGVLKKGTLKFDPPLPERKLGAIQRMGFGTLNKVVMLFPRSFWGGLDMFGRIAPSVDQRGEFFLFYSYTHISGGALLAALVAGDSAEGFEQEDPKESARKVLRVLRGMYAPKGINVPAPLQVVCTRWGSDPMAYGSYSSIAVGALGGEEYDALAENLGGRVFFAGEHTTKKHPATMHGAFLSGHREAANINATFAKRQADAEALAVAEKAAALRRQRGQTAAAQAQQARQQRLDMQRLASQAYDLAQALHKVFADIVEPPDAEFGCFAALYGPRGTRFEKQAILRVDIGLGRTGRGKPLPVLIPVSRSDVTRLRNVTGGDDARFGLLMGSLGIKLVGRARPLDYLALMRGILHARGIKLPQDLSASALDAKDPSAAKPQSKDTQQLTAEVKQEGSFAGLPQQPAHSLAQAPIPAAEQQRVYDRQLPPPPVPQHRAAASYQQQPGHTQRHHASAAPVPPPGPPSAYQHAVPAQQHYQSGVQQYPMNSPDGGAAYPPLGYIAGWPNGGMPGASMQYGQQAAAYPGQTSHGSPYPGPPPLPLQGHAMPAGDNQRGYAAASWQHGQAAGSQAPQYYASMAMPMLQQQQQQQKVQPVSSVQQASSVLGAGLALSPELLSSLKSLAPALQQLQQPGT</sequence>
<feature type="region of interest" description="Disordered" evidence="2">
    <location>
        <begin position="842"/>
        <end position="961"/>
    </location>
</feature>
<dbReference type="PANTHER" id="PTHR10742">
    <property type="entry name" value="FLAVIN MONOAMINE OXIDASE"/>
    <property type="match status" value="1"/>
</dbReference>
<dbReference type="InterPro" id="IPR036388">
    <property type="entry name" value="WH-like_DNA-bd_sf"/>
</dbReference>
<feature type="region of interest" description="Disordered" evidence="2">
    <location>
        <begin position="1"/>
        <end position="34"/>
    </location>
</feature>
<proteinExistence type="inferred from homology"/>
<gene>
    <name evidence="4" type="primary">g9614</name>
    <name evidence="4" type="ORF">VP750_LOCUS8667</name>
</gene>
<dbReference type="Pfam" id="PF04433">
    <property type="entry name" value="SWIRM"/>
    <property type="match status" value="1"/>
</dbReference>
<reference evidence="4 5" key="1">
    <citation type="submission" date="2024-06" db="EMBL/GenBank/DDBJ databases">
        <authorList>
            <person name="Kraege A."/>
            <person name="Thomma B."/>
        </authorList>
    </citation>
    <scope>NUCLEOTIDE SEQUENCE [LARGE SCALE GENOMIC DNA]</scope>
</reference>
<dbReference type="Gene3D" id="3.50.50.60">
    <property type="entry name" value="FAD/NAD(P)-binding domain"/>
    <property type="match status" value="1"/>
</dbReference>
<dbReference type="InterPro" id="IPR002937">
    <property type="entry name" value="Amino_oxidase"/>
</dbReference>
<dbReference type="SUPFAM" id="SSF51905">
    <property type="entry name" value="FAD/NAD(P)-binding domain"/>
    <property type="match status" value="1"/>
</dbReference>
<dbReference type="InterPro" id="IPR007526">
    <property type="entry name" value="SWIRM"/>
</dbReference>
<feature type="compositionally biased region" description="Polar residues" evidence="2">
    <location>
        <begin position="946"/>
        <end position="957"/>
    </location>
</feature>
<keyword evidence="5" id="KW-1185">Reference proteome</keyword>
<comment type="similarity">
    <text evidence="1">Belongs to the flavin monoamine oxidase family.</text>
</comment>
<dbReference type="PANTHER" id="PTHR10742:SF373">
    <property type="entry name" value="LYSINE-SPECIFIC HISTONE DEMETHYLASE 1 HOMOLOG 2"/>
    <property type="match status" value="1"/>
</dbReference>
<dbReference type="Proteomes" id="UP001497392">
    <property type="component" value="Unassembled WGS sequence"/>
</dbReference>
<dbReference type="Gene3D" id="1.10.10.10">
    <property type="entry name" value="Winged helix-like DNA-binding domain superfamily/Winged helix DNA-binding domain"/>
    <property type="match status" value="1"/>
</dbReference>
<dbReference type="Pfam" id="PF01593">
    <property type="entry name" value="Amino_oxidase"/>
    <property type="match status" value="1"/>
</dbReference>
<comment type="caution">
    <text evidence="4">The sequence shown here is derived from an EMBL/GenBank/DDBJ whole genome shotgun (WGS) entry which is preliminary data.</text>
</comment>
<organism evidence="4 5">
    <name type="scientific">Coccomyxa viridis</name>
    <dbReference type="NCBI Taxonomy" id="1274662"/>
    <lineage>
        <taxon>Eukaryota</taxon>
        <taxon>Viridiplantae</taxon>
        <taxon>Chlorophyta</taxon>
        <taxon>core chlorophytes</taxon>
        <taxon>Trebouxiophyceae</taxon>
        <taxon>Trebouxiophyceae incertae sedis</taxon>
        <taxon>Coccomyxaceae</taxon>
        <taxon>Coccomyxa</taxon>
    </lineage>
</organism>
<dbReference type="InterPro" id="IPR050281">
    <property type="entry name" value="Flavin_monoamine_oxidase"/>
</dbReference>
<feature type="domain" description="SWIRM" evidence="3">
    <location>
        <begin position="142"/>
        <end position="202"/>
    </location>
</feature>
<feature type="region of interest" description="Disordered" evidence="2">
    <location>
        <begin position="991"/>
        <end position="1019"/>
    </location>
</feature>